<protein>
    <recommendedName>
        <fullName evidence="7">6-methylsalicylate decarboxylase</fullName>
        <ecNumber evidence="7">4.1.1.52</ecNumber>
    </recommendedName>
</protein>
<feature type="domain" description="Amidohydrolase-related" evidence="9">
    <location>
        <begin position="12"/>
        <end position="325"/>
    </location>
</feature>
<evidence type="ECO:0000256" key="4">
    <source>
        <dbReference type="ARBA" id="ARBA00022833"/>
    </source>
</evidence>
<evidence type="ECO:0000256" key="6">
    <source>
        <dbReference type="ARBA" id="ARBA00036832"/>
    </source>
</evidence>
<dbReference type="KEGG" id="trg:TRUGW13939_06774"/>
<evidence type="ECO:0000256" key="7">
    <source>
        <dbReference type="ARBA" id="ARBA00038889"/>
    </source>
</evidence>
<dbReference type="InterPro" id="IPR032466">
    <property type="entry name" value="Metal_Hydrolase"/>
</dbReference>
<organism evidence="10 11">
    <name type="scientific">Talaromyces rugulosus</name>
    <name type="common">Penicillium rugulosum</name>
    <dbReference type="NCBI Taxonomy" id="121627"/>
    <lineage>
        <taxon>Eukaryota</taxon>
        <taxon>Fungi</taxon>
        <taxon>Dikarya</taxon>
        <taxon>Ascomycota</taxon>
        <taxon>Pezizomycotina</taxon>
        <taxon>Eurotiomycetes</taxon>
        <taxon>Eurotiomycetidae</taxon>
        <taxon>Eurotiales</taxon>
        <taxon>Trichocomaceae</taxon>
        <taxon>Talaromyces</taxon>
        <taxon>Talaromyces sect. Islandici</taxon>
    </lineage>
</organism>
<gene>
    <name evidence="10" type="ORF">TRUGW13939_06774</name>
</gene>
<dbReference type="PANTHER" id="PTHR21240:SF29">
    <property type="entry name" value="AMIDOHYDROLASE-RELATED DOMAIN-CONTAINING PROTEIN"/>
    <property type="match status" value="1"/>
</dbReference>
<sequence length="335" mass="37656">MAVTPDPNTFKVDVHSHPIPEFYRDAMVSAGFATADDCSVIVDGFHIPNFDIKTYMEERVEHGYNYSILSITAPGVSFLHGNSRAICLARKLNDQLFEYTQTYPKQLGAFGILPIPDIQGSLSEIKYCLDDLKLEGIGLYTNYDGKYLGDPSLDPIFEELDRRRATVFVHPTNPPTAPDLPGMSLPVIEYTFDTTRAVANLLFTKARQRFPHIKMIFSHGGGALPFLAERLAVQTTLPFHGGRDRSESMKELQNYYFDTAVVLGNPQFSSLKEFVGADQLLTGSDYPYVPGHLVPSIQDSFKAYEGFTDEEKQKIGWRNAFELFPSLKTKFLELK</sequence>
<keyword evidence="2" id="KW-0479">Metal-binding</keyword>
<evidence type="ECO:0000256" key="8">
    <source>
        <dbReference type="RuleBase" id="RU366045"/>
    </source>
</evidence>
<dbReference type="GO" id="GO:0019748">
    <property type="term" value="P:secondary metabolic process"/>
    <property type="evidence" value="ECO:0007669"/>
    <property type="project" value="TreeGrafter"/>
</dbReference>
<dbReference type="GO" id="GO:0047596">
    <property type="term" value="F:6-methylsalicylate decarboxylase activity"/>
    <property type="evidence" value="ECO:0007669"/>
    <property type="project" value="UniProtKB-EC"/>
</dbReference>
<comment type="catalytic activity">
    <reaction evidence="6">
        <text>6-methylsalicylate + H(+) = 3-methylphenol + CO2</text>
        <dbReference type="Rhea" id="RHEA:23112"/>
        <dbReference type="ChEBI" id="CHEBI:15378"/>
        <dbReference type="ChEBI" id="CHEBI:16526"/>
        <dbReference type="ChEBI" id="CHEBI:17231"/>
        <dbReference type="ChEBI" id="CHEBI:36658"/>
        <dbReference type="EC" id="4.1.1.52"/>
    </reaction>
    <physiologicalReaction direction="left-to-right" evidence="6">
        <dbReference type="Rhea" id="RHEA:23113"/>
    </physiologicalReaction>
</comment>
<evidence type="ECO:0000256" key="3">
    <source>
        <dbReference type="ARBA" id="ARBA00022793"/>
    </source>
</evidence>
<keyword evidence="5 8" id="KW-0456">Lyase</keyword>
<dbReference type="AlphaFoldDB" id="A0A7H8R073"/>
<dbReference type="GeneID" id="55994268"/>
<evidence type="ECO:0000313" key="10">
    <source>
        <dbReference type="EMBL" id="QKX59637.1"/>
    </source>
</evidence>
<keyword evidence="4" id="KW-0862">Zinc</keyword>
<evidence type="ECO:0000256" key="1">
    <source>
        <dbReference type="ARBA" id="ARBA00005871"/>
    </source>
</evidence>
<dbReference type="Proteomes" id="UP000509510">
    <property type="component" value="Chromosome III"/>
</dbReference>
<dbReference type="SUPFAM" id="SSF51556">
    <property type="entry name" value="Metallo-dependent hydrolases"/>
    <property type="match status" value="1"/>
</dbReference>
<dbReference type="Gene3D" id="3.20.20.140">
    <property type="entry name" value="Metal-dependent hydrolases"/>
    <property type="match status" value="1"/>
</dbReference>
<dbReference type="InterPro" id="IPR006680">
    <property type="entry name" value="Amidohydro-rel"/>
</dbReference>
<evidence type="ECO:0000256" key="2">
    <source>
        <dbReference type="ARBA" id="ARBA00022723"/>
    </source>
</evidence>
<comment type="similarity">
    <text evidence="1">Belongs to the metallo-dependent hydrolases superfamily. ACMSD family.</text>
</comment>
<keyword evidence="11" id="KW-1185">Reference proteome</keyword>
<dbReference type="EMBL" id="CP055900">
    <property type="protein sequence ID" value="QKX59637.1"/>
    <property type="molecule type" value="Genomic_DNA"/>
</dbReference>
<accession>A0A7H8R073</accession>
<dbReference type="RefSeq" id="XP_035345815.1">
    <property type="nucleotide sequence ID" value="XM_035489922.1"/>
</dbReference>
<dbReference type="EC" id="4.1.1.52" evidence="7"/>
<dbReference type="PANTHER" id="PTHR21240">
    <property type="entry name" value="2-AMINO-3-CARBOXYLMUCONATE-6-SEMIALDEHYDE DECARBOXYLASE"/>
    <property type="match status" value="1"/>
</dbReference>
<evidence type="ECO:0000256" key="5">
    <source>
        <dbReference type="ARBA" id="ARBA00023239"/>
    </source>
</evidence>
<keyword evidence="3 8" id="KW-0210">Decarboxylase</keyword>
<evidence type="ECO:0000259" key="9">
    <source>
        <dbReference type="Pfam" id="PF04909"/>
    </source>
</evidence>
<dbReference type="OrthoDB" id="2832284at2759"/>
<dbReference type="GO" id="GO:0016787">
    <property type="term" value="F:hydrolase activity"/>
    <property type="evidence" value="ECO:0007669"/>
    <property type="project" value="InterPro"/>
</dbReference>
<name>A0A7H8R073_TALRU</name>
<dbReference type="GO" id="GO:0005829">
    <property type="term" value="C:cytosol"/>
    <property type="evidence" value="ECO:0007669"/>
    <property type="project" value="TreeGrafter"/>
</dbReference>
<dbReference type="GO" id="GO:0046872">
    <property type="term" value="F:metal ion binding"/>
    <property type="evidence" value="ECO:0007669"/>
    <property type="project" value="UniProtKB-KW"/>
</dbReference>
<reference evidence="11" key="1">
    <citation type="submission" date="2020-06" db="EMBL/GenBank/DDBJ databases">
        <title>A chromosome-scale genome assembly of Talaromyces rugulosus W13939.</title>
        <authorList>
            <person name="Wang B."/>
            <person name="Guo L."/>
            <person name="Ye K."/>
            <person name="Wang L."/>
        </authorList>
    </citation>
    <scope>NUCLEOTIDE SEQUENCE [LARGE SCALE GENOMIC DNA]</scope>
    <source>
        <strain evidence="11">W13939</strain>
    </source>
</reference>
<dbReference type="Pfam" id="PF04909">
    <property type="entry name" value="Amidohydro_2"/>
    <property type="match status" value="1"/>
</dbReference>
<dbReference type="InterPro" id="IPR032465">
    <property type="entry name" value="ACMSD"/>
</dbReference>
<proteinExistence type="inferred from homology"/>
<evidence type="ECO:0000313" key="11">
    <source>
        <dbReference type="Proteomes" id="UP000509510"/>
    </source>
</evidence>